<gene>
    <name evidence="4" type="ORF">GCM10008932_11630</name>
</gene>
<comment type="caution">
    <text evidence="4">The sequence shown here is derived from an EMBL/GenBank/DDBJ whole genome shotgun (WGS) entry which is preliminary data.</text>
</comment>
<accession>A0ABN0XCN1</accession>
<keyword evidence="1" id="KW-0805">Transcription regulation</keyword>
<keyword evidence="5" id="KW-1185">Reference proteome</keyword>
<dbReference type="Pfam" id="PF05043">
    <property type="entry name" value="Mga"/>
    <property type="match status" value="1"/>
</dbReference>
<evidence type="ECO:0000259" key="3">
    <source>
        <dbReference type="PROSITE" id="PS51372"/>
    </source>
</evidence>
<dbReference type="PROSITE" id="PS51372">
    <property type="entry name" value="PRD_2"/>
    <property type="match status" value="1"/>
</dbReference>
<dbReference type="RefSeq" id="WP_343754683.1">
    <property type="nucleotide sequence ID" value="NZ_BAAACW010000068.1"/>
</dbReference>
<dbReference type="EMBL" id="BAAACW010000068">
    <property type="protein sequence ID" value="GAA0360687.1"/>
    <property type="molecule type" value="Genomic_DNA"/>
</dbReference>
<dbReference type="InterPro" id="IPR050661">
    <property type="entry name" value="BglG_antiterminators"/>
</dbReference>
<dbReference type="InterPro" id="IPR011608">
    <property type="entry name" value="PRD"/>
</dbReference>
<keyword evidence="2" id="KW-0804">Transcription</keyword>
<reference evidence="4 5" key="1">
    <citation type="journal article" date="2019" name="Int. J. Syst. Evol. Microbiol.">
        <title>The Global Catalogue of Microorganisms (GCM) 10K type strain sequencing project: providing services to taxonomists for standard genome sequencing and annotation.</title>
        <authorList>
            <consortium name="The Broad Institute Genomics Platform"/>
            <consortium name="The Broad Institute Genome Sequencing Center for Infectious Disease"/>
            <person name="Wu L."/>
            <person name="Ma J."/>
        </authorList>
    </citation>
    <scope>NUCLEOTIDE SEQUENCE [LARGE SCALE GENOMIC DNA]</scope>
    <source>
        <strain evidence="4 5">JCM 12662</strain>
    </source>
</reference>
<dbReference type="PANTHER" id="PTHR30185:SF18">
    <property type="entry name" value="TRANSCRIPTIONAL REGULATOR MTLR"/>
    <property type="match status" value="1"/>
</dbReference>
<evidence type="ECO:0000256" key="2">
    <source>
        <dbReference type="ARBA" id="ARBA00023163"/>
    </source>
</evidence>
<evidence type="ECO:0000313" key="4">
    <source>
        <dbReference type="EMBL" id="GAA0360687.1"/>
    </source>
</evidence>
<proteinExistence type="predicted"/>
<dbReference type="PANTHER" id="PTHR30185">
    <property type="entry name" value="CRYPTIC BETA-GLUCOSIDE BGL OPERON ANTITERMINATOR"/>
    <property type="match status" value="1"/>
</dbReference>
<evidence type="ECO:0000313" key="5">
    <source>
        <dbReference type="Proteomes" id="UP001501166"/>
    </source>
</evidence>
<name>A0ABN0XCN1_9LACT</name>
<dbReference type="InterPro" id="IPR007737">
    <property type="entry name" value="Mga_HTH"/>
</dbReference>
<feature type="domain" description="PRD" evidence="3">
    <location>
        <begin position="282"/>
        <end position="389"/>
    </location>
</feature>
<evidence type="ECO:0000256" key="1">
    <source>
        <dbReference type="ARBA" id="ARBA00023015"/>
    </source>
</evidence>
<organism evidence="4 5">
    <name type="scientific">Alkalibacterium iburiense</name>
    <dbReference type="NCBI Taxonomy" id="290589"/>
    <lineage>
        <taxon>Bacteria</taxon>
        <taxon>Bacillati</taxon>
        <taxon>Bacillota</taxon>
        <taxon>Bacilli</taxon>
        <taxon>Lactobacillales</taxon>
        <taxon>Carnobacteriaceae</taxon>
        <taxon>Alkalibacterium</taxon>
    </lineage>
</organism>
<dbReference type="Proteomes" id="UP001501166">
    <property type="component" value="Unassembled WGS sequence"/>
</dbReference>
<protein>
    <recommendedName>
        <fullName evidence="3">PRD domain-containing protein</fullName>
    </recommendedName>
</protein>
<sequence length="519" mass="61072">MVVTEFDLKLANYVQDKGSIDFATCVGLYNKSKSTLKRSIYTLNEYLPSHLHFSISQNEMKTNMSYEDFSNLCKRLELKDYASSVDERLSLIVCKAFLQGIVNMTELYDTLNLSLSTKKNDRKELGYLLEEKTITIRNRHKRGIQIEGNEIFLRMFVARRLISVIELDKNDYYIPRKANTPVQKLLYVMFEEHLSSYHSEVIEVIEKVVGEQSRAVDYASKKFIYIHLAISLMRNEKGFPITRSLEEMPEVPQHHLLPVKQDSQYMDYLIASLNYKEPLTFPKNKIIRAMAQHLIKEIEEETSIHFYTYQQVYDELYAYLYKCLIKNKLEYYFYDDKLDDTKYVFPKLFALLTKSADSFKDRYAFELTEHQISVLCLIAERFIIKNQMVEKDKPRIVIITNSSVEKVNFFLEVLSQHVNFEMVAHLTINELYKLNQMAFDKIIVFSNRITVLLSELGRESIKLNFYLSTEDVKTLLDKGFTSSRNRKVLVEDLADDIMRKESKEELVHYLKTAFSDYVI</sequence>